<dbReference type="EMBL" id="JBHUDB010000006">
    <property type="protein sequence ID" value="MFD1570967.1"/>
    <property type="molecule type" value="Genomic_DNA"/>
</dbReference>
<comment type="caution">
    <text evidence="2">The sequence shown here is derived from an EMBL/GenBank/DDBJ whole genome shotgun (WGS) entry which is preliminary data.</text>
</comment>
<keyword evidence="3" id="KW-1185">Reference proteome</keyword>
<dbReference type="Proteomes" id="UP001597185">
    <property type="component" value="Unassembled WGS sequence"/>
</dbReference>
<sequence length="218" mass="22193">MASVLTFPVRGSPRVDSLLVGGGLHLLAVWVPLLPLIAVAGYLSRVLAATATAESHVDPDRPDWRPVGALLFDGFRLTATTVGYLAVPVALLVVTLGGPLEGFDPTGTTDGLLFTIGSTVSTLLAAAICYPLPAALAAVAREGTLRAAVDRSLVGAAAQDAGYLVATLLAAGGLGLAAALYEPLNAVALGFFCAFYVEVVAAAAVGRATGRAWRRRGV</sequence>
<evidence type="ECO:0000256" key="1">
    <source>
        <dbReference type="SAM" id="Phobius"/>
    </source>
</evidence>
<reference evidence="2 3" key="1">
    <citation type="journal article" date="2019" name="Int. J. Syst. Evol. Microbiol.">
        <title>The Global Catalogue of Microorganisms (GCM) 10K type strain sequencing project: providing services to taxonomists for standard genome sequencing and annotation.</title>
        <authorList>
            <consortium name="The Broad Institute Genomics Platform"/>
            <consortium name="The Broad Institute Genome Sequencing Center for Infectious Disease"/>
            <person name="Wu L."/>
            <person name="Ma J."/>
        </authorList>
    </citation>
    <scope>NUCLEOTIDE SEQUENCE [LARGE SCALE GENOMIC DNA]</scope>
    <source>
        <strain evidence="2 3">CGMCC 1.12689</strain>
    </source>
</reference>
<evidence type="ECO:0000313" key="2">
    <source>
        <dbReference type="EMBL" id="MFD1570967.1"/>
    </source>
</evidence>
<accession>A0ABD6C101</accession>
<dbReference type="Pfam" id="PF13197">
    <property type="entry name" value="DUF4013"/>
    <property type="match status" value="1"/>
</dbReference>
<proteinExistence type="predicted"/>
<protein>
    <submittedName>
        <fullName evidence="2">DUF4013 domain-containing protein</fullName>
    </submittedName>
</protein>
<dbReference type="RefSeq" id="WP_256418272.1">
    <property type="nucleotide sequence ID" value="NZ_JANHDL010000005.1"/>
</dbReference>
<evidence type="ECO:0000313" key="3">
    <source>
        <dbReference type="Proteomes" id="UP001597185"/>
    </source>
</evidence>
<feature type="transmembrane region" description="Helical" evidence="1">
    <location>
        <begin position="20"/>
        <end position="43"/>
    </location>
</feature>
<dbReference type="AlphaFoldDB" id="A0ABD6C101"/>
<feature type="transmembrane region" description="Helical" evidence="1">
    <location>
        <begin position="187"/>
        <end position="206"/>
    </location>
</feature>
<organism evidence="2 3">
    <name type="scientific">Halorubrum laminariae</name>
    <dbReference type="NCBI Taxonomy" id="1433523"/>
    <lineage>
        <taxon>Archaea</taxon>
        <taxon>Methanobacteriati</taxon>
        <taxon>Methanobacteriota</taxon>
        <taxon>Stenosarchaea group</taxon>
        <taxon>Halobacteria</taxon>
        <taxon>Halobacteriales</taxon>
        <taxon>Haloferacaceae</taxon>
        <taxon>Halorubrum</taxon>
    </lineage>
</organism>
<feature type="transmembrane region" description="Helical" evidence="1">
    <location>
        <begin position="161"/>
        <end position="181"/>
    </location>
</feature>
<name>A0ABD6C101_9EURY</name>
<keyword evidence="1" id="KW-1133">Transmembrane helix</keyword>
<keyword evidence="1" id="KW-0472">Membrane</keyword>
<gene>
    <name evidence="2" type="ORF">ACFR9T_10270</name>
</gene>
<feature type="transmembrane region" description="Helical" evidence="1">
    <location>
        <begin position="112"/>
        <end position="140"/>
    </location>
</feature>
<feature type="transmembrane region" description="Helical" evidence="1">
    <location>
        <begin position="82"/>
        <end position="100"/>
    </location>
</feature>
<keyword evidence="1" id="KW-0812">Transmembrane</keyword>
<dbReference type="InterPro" id="IPR025098">
    <property type="entry name" value="DUF4013"/>
</dbReference>